<evidence type="ECO:0000313" key="2">
    <source>
        <dbReference type="EMBL" id="KNB15798.1"/>
    </source>
</evidence>
<proteinExistence type="predicted"/>
<feature type="region of interest" description="Disordered" evidence="1">
    <location>
        <begin position="235"/>
        <end position="320"/>
    </location>
</feature>
<organism evidence="2 3">
    <name type="scientific">Fusarium oxysporum f. sp. lycopersici (strain 4287 / CBS 123668 / FGSC 9935 / NRRL 34936)</name>
    <name type="common">Fusarium vascular wilt of tomato</name>
    <dbReference type="NCBI Taxonomy" id="426428"/>
    <lineage>
        <taxon>Eukaryota</taxon>
        <taxon>Fungi</taxon>
        <taxon>Dikarya</taxon>
        <taxon>Ascomycota</taxon>
        <taxon>Pezizomycotina</taxon>
        <taxon>Sordariomycetes</taxon>
        <taxon>Hypocreomycetidae</taxon>
        <taxon>Hypocreales</taxon>
        <taxon>Nectriaceae</taxon>
        <taxon>Fusarium</taxon>
        <taxon>Fusarium oxysporum species complex</taxon>
    </lineage>
</organism>
<gene>
    <name evidence="2" type="ORF">FOXG_14182</name>
</gene>
<feature type="region of interest" description="Disordered" evidence="1">
    <location>
        <begin position="1"/>
        <end position="117"/>
    </location>
</feature>
<feature type="compositionally biased region" description="Basic and acidic residues" evidence="1">
    <location>
        <begin position="85"/>
        <end position="97"/>
    </location>
</feature>
<accession>A0A0J9VYC6</accession>
<name>A0A0J9VYC6_FUSO4</name>
<dbReference type="Proteomes" id="UP000009097">
    <property type="component" value="Chromosome 14"/>
</dbReference>
<dbReference type="RefSeq" id="XP_018253843.1">
    <property type="nucleotide sequence ID" value="XM_018394249.1"/>
</dbReference>
<protein>
    <recommendedName>
        <fullName evidence="4">Zn(2)-C6 fungal-type domain-containing protein</fullName>
    </recommendedName>
</protein>
<feature type="compositionally biased region" description="Polar residues" evidence="1">
    <location>
        <begin position="262"/>
        <end position="279"/>
    </location>
</feature>
<feature type="compositionally biased region" description="Low complexity" evidence="1">
    <location>
        <begin position="54"/>
        <end position="67"/>
    </location>
</feature>
<feature type="compositionally biased region" description="Pro residues" evidence="1">
    <location>
        <begin position="42"/>
        <end position="53"/>
    </location>
</feature>
<dbReference type="GeneID" id="28955377"/>
<dbReference type="OrthoDB" id="5401558at2759"/>
<evidence type="ECO:0000256" key="1">
    <source>
        <dbReference type="SAM" id="MobiDB-lite"/>
    </source>
</evidence>
<dbReference type="VEuPathDB" id="FungiDB:FOXG_14182"/>
<evidence type="ECO:0008006" key="4">
    <source>
        <dbReference type="Google" id="ProtNLM"/>
    </source>
</evidence>
<feature type="compositionally biased region" description="Pro residues" evidence="1">
    <location>
        <begin position="108"/>
        <end position="117"/>
    </location>
</feature>
<dbReference type="EMBL" id="DS231717">
    <property type="protein sequence ID" value="KNB15798.1"/>
    <property type="molecule type" value="Genomic_DNA"/>
</dbReference>
<evidence type="ECO:0000313" key="3">
    <source>
        <dbReference type="Proteomes" id="UP000009097"/>
    </source>
</evidence>
<reference evidence="2 3" key="1">
    <citation type="journal article" date="2010" name="Nature">
        <title>Comparative genomics reveals mobile pathogenicity chromosomes in Fusarium.</title>
        <authorList>
            <person name="Ma L.J."/>
            <person name="van der Does H.C."/>
            <person name="Borkovich K.A."/>
            <person name="Coleman J.J."/>
            <person name="Daboussi M.J."/>
            <person name="Di Pietro A."/>
            <person name="Dufresne M."/>
            <person name="Freitag M."/>
            <person name="Grabherr M."/>
            <person name="Henrissat B."/>
            <person name="Houterman P.M."/>
            <person name="Kang S."/>
            <person name="Shim W.B."/>
            <person name="Woloshuk C."/>
            <person name="Xie X."/>
            <person name="Xu J.R."/>
            <person name="Antoniw J."/>
            <person name="Baker S.E."/>
            <person name="Bluhm B.H."/>
            <person name="Breakspear A."/>
            <person name="Brown D.W."/>
            <person name="Butchko R.A."/>
            <person name="Chapman S."/>
            <person name="Coulson R."/>
            <person name="Coutinho P.M."/>
            <person name="Danchin E.G."/>
            <person name="Diener A."/>
            <person name="Gale L.R."/>
            <person name="Gardiner D.M."/>
            <person name="Goff S."/>
            <person name="Hammond-Kosack K.E."/>
            <person name="Hilburn K."/>
            <person name="Hua-Van A."/>
            <person name="Jonkers W."/>
            <person name="Kazan K."/>
            <person name="Kodira C.D."/>
            <person name="Koehrsen M."/>
            <person name="Kumar L."/>
            <person name="Lee Y.H."/>
            <person name="Li L."/>
            <person name="Manners J.M."/>
            <person name="Miranda-Saavedra D."/>
            <person name="Mukherjee M."/>
            <person name="Park G."/>
            <person name="Park J."/>
            <person name="Park S.Y."/>
            <person name="Proctor R.H."/>
            <person name="Regev A."/>
            <person name="Ruiz-Roldan M.C."/>
            <person name="Sain D."/>
            <person name="Sakthikumar S."/>
            <person name="Sykes S."/>
            <person name="Schwartz D.C."/>
            <person name="Turgeon B.G."/>
            <person name="Wapinski I."/>
            <person name="Yoder O."/>
            <person name="Young S."/>
            <person name="Zeng Q."/>
            <person name="Zhou S."/>
            <person name="Galagan J."/>
            <person name="Cuomo C.A."/>
            <person name="Kistler H.C."/>
            <person name="Rep M."/>
        </authorList>
    </citation>
    <scope>NUCLEOTIDE SEQUENCE [LARGE SCALE GENOMIC DNA]</scope>
    <source>
        <strain evidence="3">4287 / CBS 123668 / FGSC 9935 / NRRL 34936</strain>
    </source>
</reference>
<dbReference type="KEGG" id="fox:FOXG_14182"/>
<sequence>MATSSTLAPILRNGTHGTSPMALAHNHPRDPRYSSPNAVNGNPPPGHQPPPSKPQQYLPPLQPQSDPRSSAYPPAPPDQRGAYCNDRRPPYRQEAYSRDPYYTYCRGQPPPSRPPSPNGLLGYRYIAADVYGYPQSDMAVRLLWHRPLRDNGHQLLAGIVGRKRFVPGDSRCSGSNSHPGGKCQNCARENQECIFQPTSSSMLFIPVSAIPGGVPPGAQVFVAYGQPLAPGTVPAPPSPHAAYQHSSAPPPLGNYYAPVQPLTESSSSCGEAKTDNGSQLAGRRRRRTSEEQVEGYGPCSSYKSARQSHQNPTSDSLPQAATTGIYVASAPRGRSPTGQNGSSGALTFGRQGQQFKGEKTSIMSIGNLLVDSDKTLTGPTNLGLANQADDEISATDEIANDSCRCRIRQRRGKIGITNDNACR</sequence>
<feature type="compositionally biased region" description="Polar residues" evidence="1">
    <location>
        <begin position="301"/>
        <end position="320"/>
    </location>
</feature>
<dbReference type="AlphaFoldDB" id="A0A0J9VYC6"/>